<evidence type="ECO:0000313" key="8">
    <source>
        <dbReference type="Proteomes" id="UP000030643"/>
    </source>
</evidence>
<organism evidence="7 8">
    <name type="scientific">Weissella oryzae (strain DSM 25784 / JCM 18191 / LMG 30913 / SG25)</name>
    <dbReference type="NCBI Taxonomy" id="1329250"/>
    <lineage>
        <taxon>Bacteria</taxon>
        <taxon>Bacillati</taxon>
        <taxon>Bacillota</taxon>
        <taxon>Bacilli</taxon>
        <taxon>Lactobacillales</taxon>
        <taxon>Lactobacillaceae</taxon>
        <taxon>Weissella</taxon>
    </lineage>
</organism>
<dbReference type="HAMAP" id="MF_00040">
    <property type="entry name" value="RRF"/>
    <property type="match status" value="1"/>
</dbReference>
<dbReference type="GO" id="GO:0005737">
    <property type="term" value="C:cytoplasm"/>
    <property type="evidence" value="ECO:0007669"/>
    <property type="project" value="UniProtKB-SubCell"/>
</dbReference>
<evidence type="ECO:0000256" key="1">
    <source>
        <dbReference type="ARBA" id="ARBA00004496"/>
    </source>
</evidence>
<comment type="similarity">
    <text evidence="2 5">Belongs to the RRF family.</text>
</comment>
<dbReference type="FunFam" id="3.30.1360.40:FF:000001">
    <property type="entry name" value="Ribosome-recycling factor"/>
    <property type="match status" value="1"/>
</dbReference>
<comment type="function">
    <text evidence="5">Responsible for the release of ribosomes from messenger RNA at the termination of protein biosynthesis. May increase the efficiency of translation by recycling ribosomes from one round of translation to another.</text>
</comment>
<dbReference type="InterPro" id="IPR002661">
    <property type="entry name" value="Ribosome_recyc_fac"/>
</dbReference>
<keyword evidence="8" id="KW-1185">Reference proteome</keyword>
<proteinExistence type="inferred from homology"/>
<protein>
    <recommendedName>
        <fullName evidence="5">Ribosome-recycling factor</fullName>
        <shortName evidence="5">RRF</shortName>
    </recommendedName>
    <alternativeName>
        <fullName evidence="5">Ribosome-releasing factor</fullName>
    </alternativeName>
</protein>
<dbReference type="eggNOG" id="COG0233">
    <property type="taxonomic scope" value="Bacteria"/>
</dbReference>
<dbReference type="PANTHER" id="PTHR20982">
    <property type="entry name" value="RIBOSOME RECYCLING FACTOR"/>
    <property type="match status" value="1"/>
</dbReference>
<keyword evidence="3 5" id="KW-0963">Cytoplasm</keyword>
<evidence type="ECO:0000313" key="7">
    <source>
        <dbReference type="EMBL" id="GAK30443.1"/>
    </source>
</evidence>
<feature type="domain" description="Ribosome recycling factor" evidence="6">
    <location>
        <begin position="22"/>
        <end position="185"/>
    </location>
</feature>
<sequence length="187" mass="20405">MMANNSILNNAKEKMTKAGDVLRRNLGNIRAGVANPSILRNITAEYYGADTPLNQLASVTVPEARVLLITPFDRSALKNIEQAIFASDLGLTPANDGSVIRLVIPALTEETRKNLAKEVKGEAEQAKVAVRNIRRDAMDETKKALKNSELSEDEAHKLEDDIQKATDGAVKELDAIAAEKEKELLTI</sequence>
<evidence type="ECO:0000256" key="4">
    <source>
        <dbReference type="ARBA" id="ARBA00022917"/>
    </source>
</evidence>
<dbReference type="Gene3D" id="3.30.1360.40">
    <property type="match status" value="1"/>
</dbReference>
<dbReference type="PANTHER" id="PTHR20982:SF3">
    <property type="entry name" value="MITOCHONDRIAL RIBOSOME RECYCLING FACTOR PSEUDO 1"/>
    <property type="match status" value="1"/>
</dbReference>
<dbReference type="FunFam" id="1.10.132.20:FF:000001">
    <property type="entry name" value="Ribosome-recycling factor"/>
    <property type="match status" value="1"/>
</dbReference>
<dbReference type="InterPro" id="IPR023584">
    <property type="entry name" value="Ribosome_recyc_fac_dom"/>
</dbReference>
<comment type="subcellular location">
    <subcellularLocation>
        <location evidence="1 5">Cytoplasm</location>
    </subcellularLocation>
</comment>
<dbReference type="GO" id="GO:0006415">
    <property type="term" value="P:translational termination"/>
    <property type="evidence" value="ECO:0007669"/>
    <property type="project" value="UniProtKB-UniRule"/>
</dbReference>
<keyword evidence="4 5" id="KW-0648">Protein biosynthesis</keyword>
<dbReference type="Proteomes" id="UP000030643">
    <property type="component" value="Unassembled WGS sequence"/>
</dbReference>
<accession>A0A069CT76</accession>
<dbReference type="InterPro" id="IPR036191">
    <property type="entry name" value="RRF_sf"/>
</dbReference>
<evidence type="ECO:0000256" key="5">
    <source>
        <dbReference type="HAMAP-Rule" id="MF_00040"/>
    </source>
</evidence>
<dbReference type="GO" id="GO:0043023">
    <property type="term" value="F:ribosomal large subunit binding"/>
    <property type="evidence" value="ECO:0007669"/>
    <property type="project" value="TreeGrafter"/>
</dbReference>
<dbReference type="Gene3D" id="1.10.132.20">
    <property type="entry name" value="Ribosome-recycling factor"/>
    <property type="match status" value="1"/>
</dbReference>
<dbReference type="SUPFAM" id="SSF55194">
    <property type="entry name" value="Ribosome recycling factor, RRF"/>
    <property type="match status" value="1"/>
</dbReference>
<dbReference type="AlphaFoldDB" id="A0A069CT76"/>
<evidence type="ECO:0000259" key="6">
    <source>
        <dbReference type="Pfam" id="PF01765"/>
    </source>
</evidence>
<dbReference type="STRING" id="1329250.WOSG25_030400"/>
<evidence type="ECO:0000256" key="3">
    <source>
        <dbReference type="ARBA" id="ARBA00022490"/>
    </source>
</evidence>
<name>A0A069CT76_WEIOS</name>
<evidence type="ECO:0000256" key="2">
    <source>
        <dbReference type="ARBA" id="ARBA00005912"/>
    </source>
</evidence>
<dbReference type="EMBL" id="DF820486">
    <property type="protein sequence ID" value="GAK30443.1"/>
    <property type="molecule type" value="Genomic_DNA"/>
</dbReference>
<dbReference type="NCBIfam" id="TIGR00496">
    <property type="entry name" value="frr"/>
    <property type="match status" value="1"/>
</dbReference>
<reference evidence="8" key="1">
    <citation type="journal article" date="2014" name="Genome Announc.">
        <title>Draft genome sequence of Weissella oryzae SG25T, isolated from fermented rice grains.</title>
        <authorList>
            <person name="Tanizawa Y."/>
            <person name="Fujisawa T."/>
            <person name="Mochizuki T."/>
            <person name="Kaminuma E."/>
            <person name="Suzuki Y."/>
            <person name="Nakamura Y."/>
            <person name="Tohno M."/>
        </authorList>
    </citation>
    <scope>NUCLEOTIDE SEQUENCE [LARGE SCALE GENOMIC DNA]</scope>
    <source>
        <strain evidence="8">DSM 25784 / JCM 18191 / LMG 30913 / SG25</strain>
    </source>
</reference>
<gene>
    <name evidence="5" type="primary">frr</name>
    <name evidence="7" type="ORF">WOSG25_030400</name>
</gene>
<dbReference type="CDD" id="cd00520">
    <property type="entry name" value="RRF"/>
    <property type="match status" value="1"/>
</dbReference>
<dbReference type="Pfam" id="PF01765">
    <property type="entry name" value="RRF"/>
    <property type="match status" value="1"/>
</dbReference>